<gene>
    <name evidence="2" type="ORF">NG895_23150</name>
</gene>
<feature type="region of interest" description="Disordered" evidence="1">
    <location>
        <begin position="495"/>
        <end position="553"/>
    </location>
</feature>
<reference evidence="2" key="1">
    <citation type="submission" date="2022-06" db="EMBL/GenBank/DDBJ databases">
        <title>Aeoliella straminimaris, a novel planctomycete from sediments.</title>
        <authorList>
            <person name="Vitorino I.R."/>
            <person name="Lage O.M."/>
        </authorList>
    </citation>
    <scope>NUCLEOTIDE SEQUENCE</scope>
    <source>
        <strain evidence="2">ICT_H6.2</strain>
    </source>
</reference>
<organism evidence="2 3">
    <name type="scientific">Aeoliella straminimaris</name>
    <dbReference type="NCBI Taxonomy" id="2954799"/>
    <lineage>
        <taxon>Bacteria</taxon>
        <taxon>Pseudomonadati</taxon>
        <taxon>Planctomycetota</taxon>
        <taxon>Planctomycetia</taxon>
        <taxon>Pirellulales</taxon>
        <taxon>Lacipirellulaceae</taxon>
        <taxon>Aeoliella</taxon>
    </lineage>
</organism>
<dbReference type="GO" id="GO:0000272">
    <property type="term" value="P:polysaccharide catabolic process"/>
    <property type="evidence" value="ECO:0007669"/>
    <property type="project" value="InterPro"/>
</dbReference>
<evidence type="ECO:0000313" key="2">
    <source>
        <dbReference type="EMBL" id="MCO6046806.1"/>
    </source>
</evidence>
<proteinExistence type="predicted"/>
<dbReference type="SUPFAM" id="SSF51126">
    <property type="entry name" value="Pectin lyase-like"/>
    <property type="match status" value="1"/>
</dbReference>
<evidence type="ECO:0000256" key="1">
    <source>
        <dbReference type="SAM" id="MobiDB-lite"/>
    </source>
</evidence>
<dbReference type="SUPFAM" id="SSF63446">
    <property type="entry name" value="Type I dockerin domain"/>
    <property type="match status" value="1"/>
</dbReference>
<dbReference type="InterPro" id="IPR011050">
    <property type="entry name" value="Pectin_lyase_fold/virulence"/>
</dbReference>
<dbReference type="Proteomes" id="UP001155241">
    <property type="component" value="Unassembled WGS sequence"/>
</dbReference>
<sequence>MLFRNRKLRLEPLEDRRVLTSVVVTNNLDTVDGDTSSLAALELTPGDDGISIREAIEAANNTPGADEITFDFGHDGPEVILLTEGELEISDSLSITGDGANLLSLDASGSDPTPALDNGDGSRALRIGDGNPADIKRITITGVHVTGGDHPHLGGGIFTTEDLQLRQVWIEGNTAVRGGGIASSFGNPNFPARPIELEIVESTISGNYARTQSLRDPDGGYGGAIFSNGFLSTRLHQTTITGNIARSGALHVTGDITISRSVVYSQGADTFASSDGIWRGSSYLQPELSIEISNSIVSTFVAQLGGPLDVSYSLIGYSSDPWSDLDEAPVGMPDANGNLVGGIVHGPIDPQLGPLADHGGPTMTRALLPGSPALDAGDPSIAYDPMEYDQRGAPFARVANGGDGLRIDMGAYESQGVPDYPVGDYNHDGIANLADYVVWRNHLGSTMNLAADGSGNQVIDAADYTVWREHFGNTQIPLITVETPTEAAFALFLSPTDESDTGPPAATPSEGAAEARSDSALLLLRNPWRPSQRRADSNRLDSQQSESKDLERDAAAIDQSFEVLPILR</sequence>
<comment type="caution">
    <text evidence="2">The sequence shown here is derived from an EMBL/GenBank/DDBJ whole genome shotgun (WGS) entry which is preliminary data.</text>
</comment>
<dbReference type="NCBIfam" id="NF041518">
    <property type="entry name" value="choice_anch_Q"/>
    <property type="match status" value="1"/>
</dbReference>
<dbReference type="RefSeq" id="WP_252854918.1">
    <property type="nucleotide sequence ID" value="NZ_JAMXLR010000077.1"/>
</dbReference>
<dbReference type="Gene3D" id="1.10.1330.10">
    <property type="entry name" value="Dockerin domain"/>
    <property type="match status" value="1"/>
</dbReference>
<dbReference type="AlphaFoldDB" id="A0A9X2FI55"/>
<protein>
    <submittedName>
        <fullName evidence="2">Uncharacterized protein</fullName>
    </submittedName>
</protein>
<name>A0A9X2FI55_9BACT</name>
<dbReference type="InterPro" id="IPR036439">
    <property type="entry name" value="Dockerin_dom_sf"/>
</dbReference>
<dbReference type="InterPro" id="IPR059226">
    <property type="entry name" value="Choice_anch_Q_dom"/>
</dbReference>
<evidence type="ECO:0000313" key="3">
    <source>
        <dbReference type="Proteomes" id="UP001155241"/>
    </source>
</evidence>
<keyword evidence="3" id="KW-1185">Reference proteome</keyword>
<dbReference type="EMBL" id="JAMXLR010000077">
    <property type="protein sequence ID" value="MCO6046806.1"/>
    <property type="molecule type" value="Genomic_DNA"/>
</dbReference>
<accession>A0A9X2FI55</accession>